<dbReference type="PANTHER" id="PTHR28627">
    <property type="entry name" value="CYTOCHROME C OXIDASE ASSEMBLY FACTOR 5"/>
    <property type="match status" value="1"/>
</dbReference>
<evidence type="ECO:0000313" key="6">
    <source>
        <dbReference type="Proteomes" id="UP000580250"/>
    </source>
</evidence>
<evidence type="ECO:0000313" key="5">
    <source>
        <dbReference type="EMBL" id="CAD2135231.1"/>
    </source>
</evidence>
<proteinExistence type="inferred from homology"/>
<dbReference type="GO" id="GO:0033617">
    <property type="term" value="P:mitochondrial respiratory chain complex IV assembly"/>
    <property type="evidence" value="ECO:0007669"/>
    <property type="project" value="TreeGrafter"/>
</dbReference>
<gene>
    <name evidence="5" type="ORF">MENT_LOCUS4659</name>
</gene>
<dbReference type="OrthoDB" id="282149at2759"/>
<evidence type="ECO:0000256" key="3">
    <source>
        <dbReference type="ARBA" id="ARBA00021904"/>
    </source>
</evidence>
<dbReference type="PANTHER" id="PTHR28627:SF1">
    <property type="entry name" value="CYTOCHROME C OXIDASE ASSEMBLY FACTOR 5"/>
    <property type="match status" value="1"/>
</dbReference>
<keyword evidence="4" id="KW-1015">Disulfide bond</keyword>
<organism evidence="5 6">
    <name type="scientific">Meloidogyne enterolobii</name>
    <name type="common">Root-knot nematode worm</name>
    <name type="synonym">Meloidogyne mayaguensis</name>
    <dbReference type="NCBI Taxonomy" id="390850"/>
    <lineage>
        <taxon>Eukaryota</taxon>
        <taxon>Metazoa</taxon>
        <taxon>Ecdysozoa</taxon>
        <taxon>Nematoda</taxon>
        <taxon>Chromadorea</taxon>
        <taxon>Rhabditida</taxon>
        <taxon>Tylenchina</taxon>
        <taxon>Tylenchomorpha</taxon>
        <taxon>Tylenchoidea</taxon>
        <taxon>Meloidogynidae</taxon>
        <taxon>Meloidogyninae</taxon>
        <taxon>Meloidogyne</taxon>
    </lineage>
</organism>
<evidence type="ECO:0000256" key="4">
    <source>
        <dbReference type="ARBA" id="ARBA00023157"/>
    </source>
</evidence>
<protein>
    <recommendedName>
        <fullName evidence="3">Cytochrome c oxidase assembly factor 5</fullName>
    </recommendedName>
</protein>
<evidence type="ECO:0000256" key="2">
    <source>
        <dbReference type="ARBA" id="ARBA00007785"/>
    </source>
</evidence>
<dbReference type="Proteomes" id="UP000580250">
    <property type="component" value="Unassembled WGS sequence"/>
</dbReference>
<accession>A0A6V7TVU8</accession>
<comment type="caution">
    <text evidence="5">The sequence shown here is derived from an EMBL/GenBank/DDBJ whole genome shotgun (WGS) entry which is preliminary data.</text>
</comment>
<reference evidence="5 6" key="1">
    <citation type="submission" date="2020-08" db="EMBL/GenBank/DDBJ databases">
        <authorList>
            <person name="Koutsovoulos G."/>
            <person name="Danchin GJ E."/>
        </authorList>
    </citation>
    <scope>NUCLEOTIDE SEQUENCE [LARGE SCALE GENOMIC DNA]</scope>
</reference>
<dbReference type="Pfam" id="PF10203">
    <property type="entry name" value="Pet191_N"/>
    <property type="match status" value="1"/>
</dbReference>
<dbReference type="AlphaFoldDB" id="A0A6V7TVU8"/>
<comment type="function">
    <text evidence="1">Involved in an early step of the mitochondrial complex IV assembly process.</text>
</comment>
<name>A0A6V7TVU8_MELEN</name>
<dbReference type="GO" id="GO:0005739">
    <property type="term" value="C:mitochondrion"/>
    <property type="evidence" value="ECO:0007669"/>
    <property type="project" value="TreeGrafter"/>
</dbReference>
<evidence type="ECO:0000256" key="1">
    <source>
        <dbReference type="ARBA" id="ARBA00003186"/>
    </source>
</evidence>
<dbReference type="InterPro" id="IPR018793">
    <property type="entry name" value="Cyt_c_oxidase_assmbl_Pet191"/>
</dbReference>
<comment type="similarity">
    <text evidence="2">Belongs to the PET191 family.</text>
</comment>
<dbReference type="EMBL" id="CAJEWN010000016">
    <property type="protein sequence ID" value="CAD2135231.1"/>
    <property type="molecule type" value="Genomic_DNA"/>
</dbReference>
<sequence length="89" mass="10238">MNNNSIGDEALEEAQKQTKSGIACDGIRQQVKQCLLESDCIKIKMKRARECVEDNDLPANCQQLLYILHECRRNSIDPRARFRGRRGDM</sequence>